<dbReference type="PANTHER" id="PTHR46552:SF1">
    <property type="entry name" value="NADH-UBIQUINONE OXIDOREDUCTASE CHAIN 2"/>
    <property type="match status" value="1"/>
</dbReference>
<evidence type="ECO:0000256" key="12">
    <source>
        <dbReference type="ARBA" id="ARBA00022989"/>
    </source>
</evidence>
<evidence type="ECO:0000256" key="5">
    <source>
        <dbReference type="ARBA" id="ARBA00021008"/>
    </source>
</evidence>
<evidence type="ECO:0000256" key="11">
    <source>
        <dbReference type="ARBA" id="ARBA00022982"/>
    </source>
</evidence>
<comment type="catalytic activity">
    <reaction evidence="17 18">
        <text>a ubiquinone + NADH + 5 H(+)(in) = a ubiquinol + NAD(+) + 4 H(+)(out)</text>
        <dbReference type="Rhea" id="RHEA:29091"/>
        <dbReference type="Rhea" id="RHEA-COMP:9565"/>
        <dbReference type="Rhea" id="RHEA-COMP:9566"/>
        <dbReference type="ChEBI" id="CHEBI:15378"/>
        <dbReference type="ChEBI" id="CHEBI:16389"/>
        <dbReference type="ChEBI" id="CHEBI:17976"/>
        <dbReference type="ChEBI" id="CHEBI:57540"/>
        <dbReference type="ChEBI" id="CHEBI:57945"/>
        <dbReference type="EC" id="7.1.1.2"/>
    </reaction>
</comment>
<keyword evidence="8 18" id="KW-0812">Transmembrane</keyword>
<keyword evidence="10 18" id="KW-1278">Translocase</keyword>
<evidence type="ECO:0000256" key="13">
    <source>
        <dbReference type="ARBA" id="ARBA00023027"/>
    </source>
</evidence>
<dbReference type="Pfam" id="PF00361">
    <property type="entry name" value="Proton_antipo_M"/>
    <property type="match status" value="1"/>
</dbReference>
<dbReference type="PRINTS" id="PR01436">
    <property type="entry name" value="NADHDHGNASE2"/>
</dbReference>
<evidence type="ECO:0000256" key="14">
    <source>
        <dbReference type="ARBA" id="ARBA00023075"/>
    </source>
</evidence>
<protein>
    <recommendedName>
        <fullName evidence="5 18">NADH-ubiquinone oxidoreductase chain 2</fullName>
        <ecNumber evidence="4 18">7.1.1.2</ecNumber>
    </recommendedName>
</protein>
<evidence type="ECO:0000256" key="10">
    <source>
        <dbReference type="ARBA" id="ARBA00022967"/>
    </source>
</evidence>
<keyword evidence="15 18" id="KW-0496">Mitochondrion</keyword>
<evidence type="ECO:0000256" key="7">
    <source>
        <dbReference type="ARBA" id="ARBA00022660"/>
    </source>
</evidence>
<gene>
    <name evidence="20" type="primary">nad2</name>
</gene>
<feature type="transmembrane region" description="Helical" evidence="18">
    <location>
        <begin position="32"/>
        <end position="51"/>
    </location>
</feature>
<organism evidence="20">
    <name type="scientific">Sunius melanocephalus</name>
    <dbReference type="NCBI Taxonomy" id="1588492"/>
    <lineage>
        <taxon>Eukaryota</taxon>
        <taxon>Metazoa</taxon>
        <taxon>Ecdysozoa</taxon>
        <taxon>Arthropoda</taxon>
        <taxon>Hexapoda</taxon>
        <taxon>Insecta</taxon>
        <taxon>Pterygota</taxon>
        <taxon>Neoptera</taxon>
        <taxon>Endopterygota</taxon>
        <taxon>Coleoptera</taxon>
        <taxon>Polyphaga</taxon>
        <taxon>Staphyliniformia</taxon>
        <taxon>Staphylinidae</taxon>
        <taxon>Paederinae</taxon>
        <taxon>Sunius</taxon>
    </lineage>
</organism>
<dbReference type="InterPro" id="IPR003917">
    <property type="entry name" value="NADH_UbQ_OxRdtase_chain2"/>
</dbReference>
<evidence type="ECO:0000256" key="9">
    <source>
        <dbReference type="ARBA" id="ARBA00022792"/>
    </source>
</evidence>
<name>A0A0S2M900_9COLE</name>
<evidence type="ECO:0000256" key="18">
    <source>
        <dbReference type="RuleBase" id="RU003403"/>
    </source>
</evidence>
<keyword evidence="6" id="KW-0813">Transport</keyword>
<dbReference type="GO" id="GO:0008137">
    <property type="term" value="F:NADH dehydrogenase (ubiquinone) activity"/>
    <property type="evidence" value="ECO:0007669"/>
    <property type="project" value="UniProtKB-EC"/>
</dbReference>
<keyword evidence="7 18" id="KW-0679">Respiratory chain</keyword>
<dbReference type="PANTHER" id="PTHR46552">
    <property type="entry name" value="NADH-UBIQUINONE OXIDOREDUCTASE CHAIN 2"/>
    <property type="match status" value="1"/>
</dbReference>
<dbReference type="AlphaFoldDB" id="A0A0S2M900"/>
<proteinExistence type="inferred from homology"/>
<evidence type="ECO:0000256" key="4">
    <source>
        <dbReference type="ARBA" id="ARBA00012944"/>
    </source>
</evidence>
<dbReference type="GO" id="GO:0006120">
    <property type="term" value="P:mitochondrial electron transport, NADH to ubiquinone"/>
    <property type="evidence" value="ECO:0007669"/>
    <property type="project" value="InterPro"/>
</dbReference>
<dbReference type="GO" id="GO:0005743">
    <property type="term" value="C:mitochondrial inner membrane"/>
    <property type="evidence" value="ECO:0007669"/>
    <property type="project" value="UniProtKB-SubCell"/>
</dbReference>
<feature type="domain" description="NADH:quinone oxidoreductase/Mrp antiporter transmembrane" evidence="19">
    <location>
        <begin position="2"/>
        <end position="169"/>
    </location>
</feature>
<sequence>MEGLSWLNCLILLTWQKIAPMILLMYSMSYPLFLYMIIIASMLISSIMGLNQISLRKILAYSSINHIGWMISSMFFMNSIWMYYFIIYSIISMNLIWIFLMFNIFNIKQLILHYSTNFIVMMSFVLNMMSLGGLPPFLGFFPKWLTIQNLMYKTHFFLSFSMMMLTLITLFYYMRISYSSLTLTSNKTNYTLKINNSKFWLNFNNSISILGLILSTSIFNYL</sequence>
<comment type="similarity">
    <text evidence="3 18">Belongs to the complex I subunit 2 family.</text>
</comment>
<geneLocation type="mitochondrion" evidence="20"/>
<evidence type="ECO:0000256" key="6">
    <source>
        <dbReference type="ARBA" id="ARBA00022448"/>
    </source>
</evidence>
<keyword evidence="13 18" id="KW-0520">NAD</keyword>
<reference evidence="20" key="1">
    <citation type="submission" date="2015-09" db="EMBL/GenBank/DDBJ databases">
        <title>Staphyliniformia phylogenetics from de novo mitogenomic assemblies.</title>
        <authorList>
            <person name="Favreau E.A."/>
            <person name="Linard B."/>
            <person name="Vogler A.P."/>
        </authorList>
    </citation>
    <scope>NUCLEOTIDE SEQUENCE</scope>
</reference>
<feature type="transmembrane region" description="Helical" evidence="18">
    <location>
        <begin position="83"/>
        <end position="105"/>
    </location>
</feature>
<keyword evidence="11 18" id="KW-0249">Electron transport</keyword>
<accession>A0A0S2M900</accession>
<keyword evidence="14 18" id="KW-0830">Ubiquinone</keyword>
<feature type="transmembrane region" description="Helical" evidence="18">
    <location>
        <begin position="117"/>
        <end position="137"/>
    </location>
</feature>
<evidence type="ECO:0000259" key="19">
    <source>
        <dbReference type="Pfam" id="PF00361"/>
    </source>
</evidence>
<feature type="transmembrane region" description="Helical" evidence="18">
    <location>
        <begin position="58"/>
        <end position="77"/>
    </location>
</feature>
<dbReference type="EC" id="7.1.1.2" evidence="4 18"/>
<keyword evidence="16 18" id="KW-0472">Membrane</keyword>
<evidence type="ECO:0000256" key="3">
    <source>
        <dbReference type="ARBA" id="ARBA00007012"/>
    </source>
</evidence>
<feature type="transmembrane region" description="Helical" evidence="18">
    <location>
        <begin position="199"/>
        <end position="219"/>
    </location>
</feature>
<dbReference type="EMBL" id="KT780696">
    <property type="protein sequence ID" value="ALO71172.1"/>
    <property type="molecule type" value="Genomic_DNA"/>
</dbReference>
<comment type="subcellular location">
    <subcellularLocation>
        <location evidence="2 18">Mitochondrion inner membrane</location>
        <topology evidence="2 18">Multi-pass membrane protein</topology>
    </subcellularLocation>
</comment>
<keyword evidence="9 18" id="KW-0999">Mitochondrion inner membrane</keyword>
<evidence type="ECO:0000256" key="1">
    <source>
        <dbReference type="ARBA" id="ARBA00003257"/>
    </source>
</evidence>
<dbReference type="InterPro" id="IPR001750">
    <property type="entry name" value="ND/Mrp_TM"/>
</dbReference>
<evidence type="ECO:0000256" key="16">
    <source>
        <dbReference type="ARBA" id="ARBA00023136"/>
    </source>
</evidence>
<evidence type="ECO:0000256" key="17">
    <source>
        <dbReference type="ARBA" id="ARBA00049551"/>
    </source>
</evidence>
<feature type="transmembrane region" description="Helical" evidence="18">
    <location>
        <begin position="157"/>
        <end position="178"/>
    </location>
</feature>
<comment type="function">
    <text evidence="1">Core subunit of the mitochondrial membrane respiratory chain NADH dehydrogenase (Complex I) that is believed to belong to the minimal assembly required for catalysis. Complex I functions in the transfer of electrons from NADH to the respiratory chain. The immediate electron acceptor for the enzyme is believed to be ubiquinone.</text>
</comment>
<evidence type="ECO:0000313" key="20">
    <source>
        <dbReference type="EMBL" id="ALO71172.1"/>
    </source>
</evidence>
<evidence type="ECO:0000256" key="15">
    <source>
        <dbReference type="ARBA" id="ARBA00023128"/>
    </source>
</evidence>
<evidence type="ECO:0000256" key="2">
    <source>
        <dbReference type="ARBA" id="ARBA00004448"/>
    </source>
</evidence>
<comment type="function">
    <text evidence="18">Core subunit of the mitochondrial membrane respiratory chain NADH dehydrogenase (Complex I) which catalyzes electron transfer from NADH through the respiratory chain, using ubiquinone as an electron acceptor. Essential for the catalytic activity and assembly of complex I.</text>
</comment>
<dbReference type="InterPro" id="IPR050175">
    <property type="entry name" value="Complex_I_Subunit_2"/>
</dbReference>
<keyword evidence="12 18" id="KW-1133">Transmembrane helix</keyword>
<evidence type="ECO:0000256" key="8">
    <source>
        <dbReference type="ARBA" id="ARBA00022692"/>
    </source>
</evidence>